<name>A0A8H4T790_9HYPO</name>
<evidence type="ECO:0000313" key="14">
    <source>
        <dbReference type="Proteomes" id="UP000604273"/>
    </source>
</evidence>
<dbReference type="OrthoDB" id="2431938at2759"/>
<dbReference type="GO" id="GO:0004497">
    <property type="term" value="F:monooxygenase activity"/>
    <property type="evidence" value="ECO:0007669"/>
    <property type="project" value="UniProtKB-KW"/>
</dbReference>
<protein>
    <recommendedName>
        <fullName evidence="12">FAD-binding domain-containing protein</fullName>
    </recommendedName>
</protein>
<reference evidence="13" key="1">
    <citation type="journal article" date="2020" name="BMC Genomics">
        <title>Correction to: Identification and distribution of gene clusters required for synthesis of sphingolipid metabolism inhibitors in diverse species of the filamentous fungus Fusarium.</title>
        <authorList>
            <person name="Kim H.S."/>
            <person name="Lohmar J.M."/>
            <person name="Busman M."/>
            <person name="Brown D.W."/>
            <person name="Naumann T.A."/>
            <person name="Divon H.H."/>
            <person name="Lysoe E."/>
            <person name="Uhlig S."/>
            <person name="Proctor R.H."/>
        </authorList>
    </citation>
    <scope>NUCLEOTIDE SEQUENCE</scope>
    <source>
        <strain evidence="13">NRRL 45417</strain>
    </source>
</reference>
<keyword evidence="9" id="KW-0503">Monooxygenase</keyword>
<keyword evidence="5" id="KW-0812">Transmembrane</keyword>
<evidence type="ECO:0000259" key="12">
    <source>
        <dbReference type="Pfam" id="PF01494"/>
    </source>
</evidence>
<evidence type="ECO:0000256" key="9">
    <source>
        <dbReference type="ARBA" id="ARBA00023033"/>
    </source>
</evidence>
<dbReference type="GO" id="GO:0016020">
    <property type="term" value="C:membrane"/>
    <property type="evidence" value="ECO:0007669"/>
    <property type="project" value="UniProtKB-SubCell"/>
</dbReference>
<evidence type="ECO:0000256" key="8">
    <source>
        <dbReference type="ARBA" id="ARBA00023002"/>
    </source>
</evidence>
<dbReference type="PANTHER" id="PTHR47356">
    <property type="entry name" value="FAD-DEPENDENT MONOOXYGENASE ASQG-RELATED"/>
    <property type="match status" value="1"/>
</dbReference>
<evidence type="ECO:0000256" key="7">
    <source>
        <dbReference type="ARBA" id="ARBA00022989"/>
    </source>
</evidence>
<evidence type="ECO:0000313" key="13">
    <source>
        <dbReference type="EMBL" id="KAF4952497.1"/>
    </source>
</evidence>
<evidence type="ECO:0000256" key="6">
    <source>
        <dbReference type="ARBA" id="ARBA00022827"/>
    </source>
</evidence>
<evidence type="ECO:0000256" key="10">
    <source>
        <dbReference type="ARBA" id="ARBA00023136"/>
    </source>
</evidence>
<dbReference type="PRINTS" id="PR00420">
    <property type="entry name" value="RNGMNOXGNASE"/>
</dbReference>
<evidence type="ECO:0000256" key="2">
    <source>
        <dbReference type="ARBA" id="ARBA00004370"/>
    </source>
</evidence>
<keyword evidence="14" id="KW-1185">Reference proteome</keyword>
<evidence type="ECO:0000256" key="1">
    <source>
        <dbReference type="ARBA" id="ARBA00001974"/>
    </source>
</evidence>
<comment type="subcellular location">
    <subcellularLocation>
        <location evidence="2">Membrane</location>
    </subcellularLocation>
</comment>
<feature type="domain" description="FAD-binding" evidence="12">
    <location>
        <begin position="8"/>
        <end position="375"/>
    </location>
</feature>
<keyword evidence="8" id="KW-0560">Oxidoreductase</keyword>
<dbReference type="InterPro" id="IPR002938">
    <property type="entry name" value="FAD-bd"/>
</dbReference>
<dbReference type="Gene3D" id="3.50.50.60">
    <property type="entry name" value="FAD/NAD(P)-binding domain"/>
    <property type="match status" value="1"/>
</dbReference>
<proteinExistence type="inferred from homology"/>
<dbReference type="PANTHER" id="PTHR47356:SF2">
    <property type="entry name" value="FAD-BINDING DOMAIN-CONTAINING PROTEIN-RELATED"/>
    <property type="match status" value="1"/>
</dbReference>
<dbReference type="EMBL" id="JABFAI010000155">
    <property type="protein sequence ID" value="KAF4952497.1"/>
    <property type="molecule type" value="Genomic_DNA"/>
</dbReference>
<accession>A0A8H4T790</accession>
<sequence>MAKPTQHYEVIIAGGGIAGVTLALMFEKLGISYFLLEGRDTLESDRGAGIGLQPNGLRILDQLGLVEDIEEATIPLEKWFSYDSEGNLMNDSDAMGQYREKVRVRIGYPVAFIERRKLMPIMVRHIQRTERVRTSARVASIDESEDHVTVTTTDGLSLTADIVVGADGVRSAVRTHIDSKLPEALTADDYISVACSTVYGMSAPTEGIAPGERFAVYRENQTVIGFTGKDGIVFWFVFENLDQNVPLSQAPRYTEAEAEALCLSVAHTQVTPKLKFGEIYKNSVVAVKIGVEEGVAKGWHTDRAVIVGDAACKTTPAGGQGANQAIESCAVFVNKLMAARKACQPGEKLSSEAVKSILASYAQERAQPATTALERSQMVGKALLCTPGPATTLVKDMLKLSNEDWLLRAFMALSAAPHLEDAELTARGHLYNKAVREAQAEMVRRQKVAKEVKEAEEKESKKAAGIQEPEQRNEFADLRNPVQAATGVVEVGS</sequence>
<keyword evidence="7" id="KW-1133">Transmembrane helix</keyword>
<dbReference type="GO" id="GO:0071949">
    <property type="term" value="F:FAD binding"/>
    <property type="evidence" value="ECO:0007669"/>
    <property type="project" value="InterPro"/>
</dbReference>
<organism evidence="13 14">
    <name type="scientific">Fusarium gaditjirri</name>
    <dbReference type="NCBI Taxonomy" id="282569"/>
    <lineage>
        <taxon>Eukaryota</taxon>
        <taxon>Fungi</taxon>
        <taxon>Dikarya</taxon>
        <taxon>Ascomycota</taxon>
        <taxon>Pezizomycotina</taxon>
        <taxon>Sordariomycetes</taxon>
        <taxon>Hypocreomycetidae</taxon>
        <taxon>Hypocreales</taxon>
        <taxon>Nectriaceae</taxon>
        <taxon>Fusarium</taxon>
        <taxon>Fusarium nisikadoi species complex</taxon>
    </lineage>
</organism>
<dbReference type="InterPro" id="IPR050562">
    <property type="entry name" value="FAD_mOase_fung"/>
</dbReference>
<evidence type="ECO:0000256" key="5">
    <source>
        <dbReference type="ARBA" id="ARBA00022692"/>
    </source>
</evidence>
<dbReference type="InterPro" id="IPR036188">
    <property type="entry name" value="FAD/NAD-bd_sf"/>
</dbReference>
<gene>
    <name evidence="13" type="ORF">FGADI_6731</name>
</gene>
<keyword evidence="4" id="KW-0285">Flavoprotein</keyword>
<dbReference type="AlphaFoldDB" id="A0A8H4T790"/>
<keyword evidence="10" id="KW-0472">Membrane</keyword>
<keyword evidence="6" id="KW-0274">FAD</keyword>
<reference evidence="13" key="2">
    <citation type="submission" date="2020-05" db="EMBL/GenBank/DDBJ databases">
        <authorList>
            <person name="Kim H.-S."/>
            <person name="Proctor R.H."/>
            <person name="Brown D.W."/>
        </authorList>
    </citation>
    <scope>NUCLEOTIDE SEQUENCE</scope>
    <source>
        <strain evidence="13">NRRL 45417</strain>
    </source>
</reference>
<feature type="compositionally biased region" description="Basic and acidic residues" evidence="11">
    <location>
        <begin position="451"/>
        <end position="462"/>
    </location>
</feature>
<dbReference type="SUPFAM" id="SSF51905">
    <property type="entry name" value="FAD/NAD(P)-binding domain"/>
    <property type="match status" value="1"/>
</dbReference>
<dbReference type="Pfam" id="PF01494">
    <property type="entry name" value="FAD_binding_3"/>
    <property type="match status" value="1"/>
</dbReference>
<comment type="similarity">
    <text evidence="3">Belongs to the paxM FAD-dependent monooxygenase family.</text>
</comment>
<comment type="caution">
    <text evidence="13">The sequence shown here is derived from an EMBL/GenBank/DDBJ whole genome shotgun (WGS) entry which is preliminary data.</text>
</comment>
<evidence type="ECO:0000256" key="4">
    <source>
        <dbReference type="ARBA" id="ARBA00022630"/>
    </source>
</evidence>
<evidence type="ECO:0000256" key="3">
    <source>
        <dbReference type="ARBA" id="ARBA00007992"/>
    </source>
</evidence>
<feature type="region of interest" description="Disordered" evidence="11">
    <location>
        <begin position="451"/>
        <end position="479"/>
    </location>
</feature>
<comment type="cofactor">
    <cofactor evidence="1">
        <name>FAD</name>
        <dbReference type="ChEBI" id="CHEBI:57692"/>
    </cofactor>
</comment>
<evidence type="ECO:0000256" key="11">
    <source>
        <dbReference type="SAM" id="MobiDB-lite"/>
    </source>
</evidence>
<dbReference type="Proteomes" id="UP000604273">
    <property type="component" value="Unassembled WGS sequence"/>
</dbReference>